<keyword evidence="2" id="KW-1185">Reference proteome</keyword>
<sequence length="224" mass="25958">MSRIFQQSLYEKHIEIAQREAAKYDEEMSLCWKQHRQRQYVHFLIPTIHQNIPLEAVIRFIERLRDHPDLVVAFQYEMNGEGPERQPPAHRIQDPTALELFGQFNTTIPLLRRGTDKPFWWPVTETREAQSPLTLGHTAWRAQTHLGNDCDEHIQGMLFGHFNEKAYPAGVAADPVAVLVGMVEWESDINLLGLLVQILREENFEDLSFLMISLKESMGGLQLE</sequence>
<name>A0A2P5I643_DIAHE</name>
<dbReference type="EMBL" id="MAVT02000228">
    <property type="protein sequence ID" value="POS77927.1"/>
    <property type="molecule type" value="Genomic_DNA"/>
</dbReference>
<organism evidence="1 2">
    <name type="scientific">Diaporthe helianthi</name>
    <dbReference type="NCBI Taxonomy" id="158607"/>
    <lineage>
        <taxon>Eukaryota</taxon>
        <taxon>Fungi</taxon>
        <taxon>Dikarya</taxon>
        <taxon>Ascomycota</taxon>
        <taxon>Pezizomycotina</taxon>
        <taxon>Sordariomycetes</taxon>
        <taxon>Sordariomycetidae</taxon>
        <taxon>Diaporthales</taxon>
        <taxon>Diaporthaceae</taxon>
        <taxon>Diaporthe</taxon>
    </lineage>
</organism>
<dbReference type="Proteomes" id="UP000094444">
    <property type="component" value="Unassembled WGS sequence"/>
</dbReference>
<dbReference type="InParanoid" id="A0A2P5I643"/>
<proteinExistence type="predicted"/>
<dbReference type="AlphaFoldDB" id="A0A2P5I643"/>
<gene>
    <name evidence="1" type="ORF">DHEL01_v203668</name>
</gene>
<reference evidence="1" key="1">
    <citation type="submission" date="2017-09" db="EMBL/GenBank/DDBJ databases">
        <title>Polyketide synthases of a Diaporthe helianthi virulent isolate.</title>
        <authorList>
            <person name="Baroncelli R."/>
        </authorList>
    </citation>
    <scope>NUCLEOTIDE SEQUENCE [LARGE SCALE GENOMIC DNA]</scope>
    <source>
        <strain evidence="1">7/96</strain>
    </source>
</reference>
<accession>A0A2P5I643</accession>
<protein>
    <submittedName>
        <fullName evidence="1">Uncharacterized protein</fullName>
    </submittedName>
</protein>
<dbReference type="OrthoDB" id="5211282at2759"/>
<comment type="caution">
    <text evidence="1">The sequence shown here is derived from an EMBL/GenBank/DDBJ whole genome shotgun (WGS) entry which is preliminary data.</text>
</comment>
<evidence type="ECO:0000313" key="2">
    <source>
        <dbReference type="Proteomes" id="UP000094444"/>
    </source>
</evidence>
<evidence type="ECO:0000313" key="1">
    <source>
        <dbReference type="EMBL" id="POS77927.1"/>
    </source>
</evidence>